<accession>A0A2G1UMJ4</accession>
<dbReference type="PANTHER" id="PTHR12110:SF53">
    <property type="entry name" value="BLR5974 PROTEIN"/>
    <property type="match status" value="1"/>
</dbReference>
<dbReference type="InterPro" id="IPR036237">
    <property type="entry name" value="Xyl_isomerase-like_sf"/>
</dbReference>
<evidence type="ECO:0000259" key="1">
    <source>
        <dbReference type="Pfam" id="PF01261"/>
    </source>
</evidence>
<dbReference type="SUPFAM" id="SSF51658">
    <property type="entry name" value="Xylose isomerase-like"/>
    <property type="match status" value="1"/>
</dbReference>
<evidence type="ECO:0000313" key="2">
    <source>
        <dbReference type="EMBL" id="PHQ15717.1"/>
    </source>
</evidence>
<organism evidence="2 3">
    <name type="scientific">Marinobacter profundi</name>
    <dbReference type="NCBI Taxonomy" id="2666256"/>
    <lineage>
        <taxon>Bacteria</taxon>
        <taxon>Pseudomonadati</taxon>
        <taxon>Pseudomonadota</taxon>
        <taxon>Gammaproteobacteria</taxon>
        <taxon>Pseudomonadales</taxon>
        <taxon>Marinobacteraceae</taxon>
        <taxon>Marinobacter</taxon>
    </lineage>
</organism>
<keyword evidence="3" id="KW-1185">Reference proteome</keyword>
<reference evidence="2 3" key="1">
    <citation type="submission" date="2017-09" db="EMBL/GenBank/DDBJ databases">
        <title>The draft genome sequences of Marinobacter sp. PWS21.</title>
        <authorList>
            <person name="Cao J."/>
        </authorList>
    </citation>
    <scope>NUCLEOTIDE SEQUENCE [LARGE SCALE GENOMIC DNA]</scope>
    <source>
        <strain evidence="2 3">PWS21</strain>
    </source>
</reference>
<protein>
    <recommendedName>
        <fullName evidence="1">Xylose isomerase-like TIM barrel domain-containing protein</fullName>
    </recommendedName>
</protein>
<evidence type="ECO:0000313" key="3">
    <source>
        <dbReference type="Proteomes" id="UP000231409"/>
    </source>
</evidence>
<comment type="caution">
    <text evidence="2">The sequence shown here is derived from an EMBL/GenBank/DDBJ whole genome shotgun (WGS) entry which is preliminary data.</text>
</comment>
<dbReference type="Proteomes" id="UP000231409">
    <property type="component" value="Unassembled WGS sequence"/>
</dbReference>
<proteinExistence type="predicted"/>
<dbReference type="InterPro" id="IPR013022">
    <property type="entry name" value="Xyl_isomerase-like_TIM-brl"/>
</dbReference>
<name>A0A2G1UMJ4_9GAMM</name>
<dbReference type="RefSeq" id="WP_099613822.1">
    <property type="nucleotide sequence ID" value="NZ_KZ319369.1"/>
</dbReference>
<sequence>MTPEKKLNSLANRIGISTNLFLDEENVEELVRYLATHFPVVEVEIEGSVRAQSDEGRNLELARSLRKIAEDTGSTINIHAPYIRVDYILGREEDRAAARDTIIRSAEFAICAGAQVMTFHPGFRFPKNSAPEARSEALALIQELAYDLFHVNKHQGANLTYSLENSGNERPFLTLTHDENDELFSTSPLSLTLDMAHAASYCSTVAEAREEMKYFARYAANVHLADIKFPKHLHLPLGEGDFDYHDMILAIEETGYRGAYIVEEIGAGFKGEDYFNAAVRYRDELRSRYVA</sequence>
<dbReference type="AlphaFoldDB" id="A0A2G1UMJ4"/>
<dbReference type="EMBL" id="NTFH01000005">
    <property type="protein sequence ID" value="PHQ15717.1"/>
    <property type="molecule type" value="Genomic_DNA"/>
</dbReference>
<dbReference type="Pfam" id="PF01261">
    <property type="entry name" value="AP_endonuc_2"/>
    <property type="match status" value="1"/>
</dbReference>
<feature type="domain" description="Xylose isomerase-like TIM barrel" evidence="1">
    <location>
        <begin position="38"/>
        <end position="279"/>
    </location>
</feature>
<dbReference type="InterPro" id="IPR050312">
    <property type="entry name" value="IolE/XylAMocC-like"/>
</dbReference>
<dbReference type="PANTHER" id="PTHR12110">
    <property type="entry name" value="HYDROXYPYRUVATE ISOMERASE"/>
    <property type="match status" value="1"/>
</dbReference>
<dbReference type="Gene3D" id="3.20.20.150">
    <property type="entry name" value="Divalent-metal-dependent TIM barrel enzymes"/>
    <property type="match status" value="1"/>
</dbReference>
<gene>
    <name evidence="2" type="ORF">CLH61_06075</name>
</gene>